<dbReference type="Proteomes" id="UP001527925">
    <property type="component" value="Unassembled WGS sequence"/>
</dbReference>
<proteinExistence type="predicted"/>
<dbReference type="PANTHER" id="PTHR33604:SF3">
    <property type="entry name" value="OSJNBA0004B13.7 PROTEIN"/>
    <property type="match status" value="1"/>
</dbReference>
<keyword evidence="2" id="KW-1185">Reference proteome</keyword>
<comment type="caution">
    <text evidence="1">The sequence shown here is derived from an EMBL/GenBank/DDBJ whole genome shotgun (WGS) entry which is preliminary data.</text>
</comment>
<sequence>MLSRPLDGWIDHIQESIEADELRRRAERARQRGTVGMDASLSFDAVTAAGSADQPSDQYPSQTLFSVHIFVDRNHTALQRLLAQLDAADSTGIRDNIELHLHMALDAPVKVVKAVHAALWRHGTKRIDVRMARDDLPSIVAARWPSGSPYALVLDETASVSPAALQYARWCVKVFLERPPFHLGSQLAGCNLVTQPHVAATLGYWPGSSDSRRNIAASRLVYSASVPASGVLARKAIWRDFSTEFADWKRLLDSAHETDPRSSVLARRVLLGEYVPFAASSGHAFEDVPAPTTQPLWMSRHFFVALNIPENRTFVLDTAAEAHDAPRELFGRQEVADLLVTLPATTEERGSIESKMPQLTKYGLVAPQYLTRAE</sequence>
<dbReference type="PANTHER" id="PTHR33604">
    <property type="entry name" value="OSJNBA0004B13.7 PROTEIN"/>
    <property type="match status" value="1"/>
</dbReference>
<organism evidence="1 2">
    <name type="scientific">Polyrhizophydium stewartii</name>
    <dbReference type="NCBI Taxonomy" id="2732419"/>
    <lineage>
        <taxon>Eukaryota</taxon>
        <taxon>Fungi</taxon>
        <taxon>Fungi incertae sedis</taxon>
        <taxon>Chytridiomycota</taxon>
        <taxon>Chytridiomycota incertae sedis</taxon>
        <taxon>Chytridiomycetes</taxon>
        <taxon>Rhizophydiales</taxon>
        <taxon>Rhizophydiales incertae sedis</taxon>
        <taxon>Polyrhizophydium</taxon>
    </lineage>
</organism>
<name>A0ABR4NI22_9FUNG</name>
<dbReference type="EMBL" id="JADGIZ020000004">
    <property type="protein sequence ID" value="KAL2919151.1"/>
    <property type="molecule type" value="Genomic_DNA"/>
</dbReference>
<evidence type="ECO:0000313" key="2">
    <source>
        <dbReference type="Proteomes" id="UP001527925"/>
    </source>
</evidence>
<reference evidence="1 2" key="1">
    <citation type="submission" date="2023-09" db="EMBL/GenBank/DDBJ databases">
        <title>Pangenome analysis of Batrachochytrium dendrobatidis and related Chytrids.</title>
        <authorList>
            <person name="Yacoub M.N."/>
            <person name="Stajich J.E."/>
            <person name="James T.Y."/>
        </authorList>
    </citation>
    <scope>NUCLEOTIDE SEQUENCE [LARGE SCALE GENOMIC DNA]</scope>
    <source>
        <strain evidence="1 2">JEL0888</strain>
    </source>
</reference>
<protein>
    <submittedName>
        <fullName evidence="1">Uncharacterized protein</fullName>
    </submittedName>
</protein>
<gene>
    <name evidence="1" type="ORF">HK105_201424</name>
</gene>
<evidence type="ECO:0000313" key="1">
    <source>
        <dbReference type="EMBL" id="KAL2919151.1"/>
    </source>
</evidence>
<accession>A0ABR4NI22</accession>